<accession>A0A0F9H6X0</accession>
<organism evidence="2">
    <name type="scientific">marine sediment metagenome</name>
    <dbReference type="NCBI Taxonomy" id="412755"/>
    <lineage>
        <taxon>unclassified sequences</taxon>
        <taxon>metagenomes</taxon>
        <taxon>ecological metagenomes</taxon>
    </lineage>
</organism>
<proteinExistence type="predicted"/>
<name>A0A0F9H6X0_9ZZZZ</name>
<dbReference type="AlphaFoldDB" id="A0A0F9H6X0"/>
<protein>
    <submittedName>
        <fullName evidence="2">Uncharacterized protein</fullName>
    </submittedName>
</protein>
<comment type="caution">
    <text evidence="2">The sequence shown here is derived from an EMBL/GenBank/DDBJ whole genome shotgun (WGS) entry which is preliminary data.</text>
</comment>
<sequence length="69" mass="7954">MTSGPWVAYYAMNNEGKTIDRFTIPEQWRTDIDRMLNNETLPDILDKTRKGEKDEEVRVGIPRRAGGSI</sequence>
<reference evidence="2" key="1">
    <citation type="journal article" date="2015" name="Nature">
        <title>Complex archaea that bridge the gap between prokaryotes and eukaryotes.</title>
        <authorList>
            <person name="Spang A."/>
            <person name="Saw J.H."/>
            <person name="Jorgensen S.L."/>
            <person name="Zaremba-Niedzwiedzka K."/>
            <person name="Martijn J."/>
            <person name="Lind A.E."/>
            <person name="van Eijk R."/>
            <person name="Schleper C."/>
            <person name="Guy L."/>
            <person name="Ettema T.J."/>
        </authorList>
    </citation>
    <scope>NUCLEOTIDE SEQUENCE</scope>
</reference>
<feature type="compositionally biased region" description="Basic and acidic residues" evidence="1">
    <location>
        <begin position="49"/>
        <end position="58"/>
    </location>
</feature>
<feature type="region of interest" description="Disordered" evidence="1">
    <location>
        <begin position="49"/>
        <end position="69"/>
    </location>
</feature>
<gene>
    <name evidence="2" type="ORF">LCGC14_1740160</name>
</gene>
<evidence type="ECO:0000256" key="1">
    <source>
        <dbReference type="SAM" id="MobiDB-lite"/>
    </source>
</evidence>
<evidence type="ECO:0000313" key="2">
    <source>
        <dbReference type="EMBL" id="KKM06814.1"/>
    </source>
</evidence>
<dbReference type="EMBL" id="LAZR01015909">
    <property type="protein sequence ID" value="KKM06814.1"/>
    <property type="molecule type" value="Genomic_DNA"/>
</dbReference>